<keyword evidence="1" id="KW-0732">Signal</keyword>
<proteinExistence type="predicted"/>
<name>A0A061IVW1_TRYRA</name>
<evidence type="ECO:0000313" key="3">
    <source>
        <dbReference type="Proteomes" id="UP000031737"/>
    </source>
</evidence>
<feature type="signal peptide" evidence="1">
    <location>
        <begin position="1"/>
        <end position="25"/>
    </location>
</feature>
<feature type="chain" id="PRO_5001601114" description="Secreted protein" evidence="1">
    <location>
        <begin position="26"/>
        <end position="133"/>
    </location>
</feature>
<dbReference type="VEuPathDB" id="TriTrypDB:TRSC58_07240"/>
<accession>A0A061IVW1</accession>
<gene>
    <name evidence="2" type="ORF">TRSC58_07240</name>
</gene>
<sequence length="133" mass="15211">MGSSLLLLSSLIFFSCSRGPDPARAHSFFFLFPLFLFPPFFPPRYLSPSRHQREPVHLLKEAKGVCACFFSFALFCFCLPPGRREGRGYTYAQKFYYLLALLLDLWHTLVTAPPSHCGEEPIEKEGVRSRGCR</sequence>
<dbReference type="Proteomes" id="UP000031737">
    <property type="component" value="Unassembled WGS sequence"/>
</dbReference>
<evidence type="ECO:0000256" key="1">
    <source>
        <dbReference type="SAM" id="SignalP"/>
    </source>
</evidence>
<evidence type="ECO:0000313" key="2">
    <source>
        <dbReference type="EMBL" id="ESL05137.1"/>
    </source>
</evidence>
<keyword evidence="3" id="KW-1185">Reference proteome</keyword>
<dbReference type="AlphaFoldDB" id="A0A061IVW1"/>
<evidence type="ECO:0008006" key="4">
    <source>
        <dbReference type="Google" id="ProtNLM"/>
    </source>
</evidence>
<dbReference type="EMBL" id="AUPL01007278">
    <property type="protein sequence ID" value="ESL05137.1"/>
    <property type="molecule type" value="Genomic_DNA"/>
</dbReference>
<protein>
    <recommendedName>
        <fullName evidence="4">Secreted protein</fullName>
    </recommendedName>
</protein>
<organism evidence="2 3">
    <name type="scientific">Trypanosoma rangeli SC58</name>
    <dbReference type="NCBI Taxonomy" id="429131"/>
    <lineage>
        <taxon>Eukaryota</taxon>
        <taxon>Discoba</taxon>
        <taxon>Euglenozoa</taxon>
        <taxon>Kinetoplastea</taxon>
        <taxon>Metakinetoplastina</taxon>
        <taxon>Trypanosomatida</taxon>
        <taxon>Trypanosomatidae</taxon>
        <taxon>Trypanosoma</taxon>
        <taxon>Herpetosoma</taxon>
    </lineage>
</organism>
<reference evidence="2 3" key="1">
    <citation type="submission" date="2013-07" db="EMBL/GenBank/DDBJ databases">
        <authorList>
            <person name="Stoco P.H."/>
            <person name="Wagner G."/>
            <person name="Gerber A."/>
            <person name="Zaha A."/>
            <person name="Thompson C."/>
            <person name="Bartholomeu D.C."/>
            <person name="Luckemeyer D.D."/>
            <person name="Bahia D."/>
            <person name="Loreto E."/>
            <person name="Prestes E.B."/>
            <person name="Lima F.M."/>
            <person name="Rodrigues-Luiz G."/>
            <person name="Vallejo G.A."/>
            <person name="Filho J.F."/>
            <person name="Monteiro K.M."/>
            <person name="Tyler K.M."/>
            <person name="de Almeida L.G."/>
            <person name="Ortiz M.F."/>
            <person name="Siervo M.A."/>
            <person name="de Moraes M.H."/>
            <person name="Cunha O.L."/>
            <person name="Mendonca-Neto R."/>
            <person name="Silva R."/>
            <person name="Teixeira S.M."/>
            <person name="Murta S.M."/>
            <person name="Sincero T.C."/>
            <person name="Mendes T.A."/>
            <person name="Urmenyi T.P."/>
            <person name="Silva V.G."/>
            <person name="da Rocha W.D."/>
            <person name="Andersson B."/>
            <person name="Romanha A.J."/>
            <person name="Steindel M."/>
            <person name="de Vasconcelos A.T."/>
            <person name="Grisard E.C."/>
        </authorList>
    </citation>
    <scope>NUCLEOTIDE SEQUENCE [LARGE SCALE GENOMIC DNA]</scope>
    <source>
        <strain evidence="2 3">SC58</strain>
    </source>
</reference>
<comment type="caution">
    <text evidence="2">The sequence shown here is derived from an EMBL/GenBank/DDBJ whole genome shotgun (WGS) entry which is preliminary data.</text>
</comment>